<name>A0A1E1WRW9_PECGO</name>
<feature type="compositionally biased region" description="Basic and acidic residues" evidence="1">
    <location>
        <begin position="90"/>
        <end position="99"/>
    </location>
</feature>
<feature type="region of interest" description="Disordered" evidence="1">
    <location>
        <begin position="57"/>
        <end position="185"/>
    </location>
</feature>
<evidence type="ECO:0000256" key="1">
    <source>
        <dbReference type="SAM" id="MobiDB-lite"/>
    </source>
</evidence>
<protein>
    <submittedName>
        <fullName evidence="2">Uncharacterized protein</fullName>
    </submittedName>
</protein>
<proteinExistence type="predicted"/>
<dbReference type="OrthoDB" id="427518at2759"/>
<feature type="compositionally biased region" description="Basic and acidic residues" evidence="1">
    <location>
        <begin position="129"/>
        <end position="185"/>
    </location>
</feature>
<organism evidence="2">
    <name type="scientific">Pectinophora gossypiella</name>
    <name type="common">Cotton pink bollworm</name>
    <name type="synonym">Depressaria gossypiella</name>
    <dbReference type="NCBI Taxonomy" id="13191"/>
    <lineage>
        <taxon>Eukaryota</taxon>
        <taxon>Metazoa</taxon>
        <taxon>Ecdysozoa</taxon>
        <taxon>Arthropoda</taxon>
        <taxon>Hexapoda</taxon>
        <taxon>Insecta</taxon>
        <taxon>Pterygota</taxon>
        <taxon>Neoptera</taxon>
        <taxon>Endopterygota</taxon>
        <taxon>Lepidoptera</taxon>
        <taxon>Glossata</taxon>
        <taxon>Ditrysia</taxon>
        <taxon>Gelechioidea</taxon>
        <taxon>Gelechiidae</taxon>
        <taxon>Apatetrinae</taxon>
        <taxon>Pectinophora</taxon>
    </lineage>
</organism>
<gene>
    <name evidence="2" type="ORF">g.19849</name>
</gene>
<feature type="non-terminal residue" evidence="2">
    <location>
        <position position="230"/>
    </location>
</feature>
<evidence type="ECO:0000313" key="2">
    <source>
        <dbReference type="EMBL" id="JAT89724.1"/>
    </source>
</evidence>
<feature type="non-terminal residue" evidence="2">
    <location>
        <position position="1"/>
    </location>
</feature>
<dbReference type="EMBL" id="GDQN01001330">
    <property type="protein sequence ID" value="JAT89724.1"/>
    <property type="molecule type" value="Transcribed_RNA"/>
</dbReference>
<sequence length="230" mass="26340">DSMLDDAVLSRRDDLPEILPRANVKPTNPFLTPDQKDDCRLYENHENLFLRNISQRQSKEIRNSRLVRQSSEPLNDKKPSLLQKSLSTEQKSEEEKKVENSPPKSRIPVANFRYPNKSDLKFSSNENSPSKKFENEDLENKNVPEKCTDGNSPNEERPEDRVTTEVKLGTEDAGESKGAEVNDDAKELPEYQNILKRDVLDDPKVELEILLEKKRSQHDDVPPPIPSLPV</sequence>
<reference evidence="2" key="1">
    <citation type="submission" date="2015-09" db="EMBL/GenBank/DDBJ databases">
        <title>De novo assembly of Pectinophora gossypiella (Pink Bollworm) gut transcriptome.</title>
        <authorList>
            <person name="Tassone E.E."/>
        </authorList>
    </citation>
    <scope>NUCLEOTIDE SEQUENCE</scope>
</reference>
<accession>A0A1E1WRW9</accession>
<dbReference type="AlphaFoldDB" id="A0A1E1WRW9"/>
<feature type="region of interest" description="Disordered" evidence="1">
    <location>
        <begin position="1"/>
        <end position="37"/>
    </location>
</feature>